<evidence type="ECO:0000256" key="2">
    <source>
        <dbReference type="ARBA" id="ARBA00007203"/>
    </source>
</evidence>
<comment type="function">
    <text evidence="7">Involved in pre-mRNA splicing.</text>
</comment>
<keyword evidence="6 7" id="KW-0539">Nucleus</keyword>
<proteinExistence type="inferred from homology"/>
<keyword evidence="4 7" id="KW-0747">Spliceosome</keyword>
<protein>
    <recommendedName>
        <fullName evidence="7">Pre-mRNA-splicing factor SLU7</fullName>
    </recommendedName>
</protein>
<gene>
    <name evidence="10" type="ORF">C5167_042827</name>
</gene>
<dbReference type="OMA" id="YISDAPW"/>
<feature type="domain" description="Pre-mRNA-splicing factor SLU7" evidence="9">
    <location>
        <begin position="136"/>
        <end position="407"/>
    </location>
</feature>
<dbReference type="GO" id="GO:0030628">
    <property type="term" value="F:pre-mRNA 3'-splice site binding"/>
    <property type="evidence" value="ECO:0007669"/>
    <property type="project" value="UniProtKB-UniRule"/>
</dbReference>
<feature type="region of interest" description="Disordered" evidence="8">
    <location>
        <begin position="518"/>
        <end position="537"/>
    </location>
</feature>
<sequence length="565" mass="65610">MATASMAFKSREDHRKQLELEEARKAGLAPAEVDEDGKEINPHIPQYMSSAPWYLNAERPSLKHQRKWKQDPNYTDKWYERGAKIFQADKYRKGACQNCGAMTHDAKSCMERPRKKGAIHTNMYIAPDEKIETFELDYDGKRDRWNGYDTSTYARVVDRYEARDDARRNHLKEQQLKKLEEKSNNQNDEAAAVAEVSDEDEDDLRVDEAKVDESKQMDFAKVEKRVRTTGGGSTGTVRNLRIREDTAKYLLNLDVNSSHYDPKTRSMREDPNPDTDPNEKFYGGDNQYRTSGQASEFKQLTMHAWEASEKGQDMHMQAAPSQAEFLYKNFMISKDKLKTKTKDTIMEKYGNAATDEDVPRELLLGQSESQVEYDRAGRIIKGQEMAIPRSKYEEDIYPNNHTTVWGSWWKDHQWGYKCCKQMIKNSYCLGIAGIEAAEEAIDHMKANIARKEATEEVPVAAEEKKLAPWGTDVPEDQVLDPKRLNEALRKSDDYLLGPYQGTTVFKLVVGANMFEFNEDERKREERDERKRKYNVKWNDEVTAEDMEAYRMKRTHHDDPMKDFLN</sequence>
<dbReference type="GO" id="GO:0005681">
    <property type="term" value="C:spliceosomal complex"/>
    <property type="evidence" value="ECO:0007669"/>
    <property type="project" value="UniProtKB-UniRule"/>
</dbReference>
<evidence type="ECO:0000256" key="6">
    <source>
        <dbReference type="ARBA" id="ARBA00023242"/>
    </source>
</evidence>
<dbReference type="GO" id="GO:0000398">
    <property type="term" value="P:mRNA splicing, via spliceosome"/>
    <property type="evidence" value="ECO:0007669"/>
    <property type="project" value="UniProtKB-UniRule"/>
</dbReference>
<dbReference type="InterPro" id="IPR021715">
    <property type="entry name" value="Slu7_dom"/>
</dbReference>
<feature type="region of interest" description="Disordered" evidence="8">
    <location>
        <begin position="178"/>
        <end position="203"/>
    </location>
</feature>
<evidence type="ECO:0000256" key="1">
    <source>
        <dbReference type="ARBA" id="ARBA00004123"/>
    </source>
</evidence>
<dbReference type="PANTHER" id="PTHR12942">
    <property type="entry name" value="STEP II SPLICING FACTOR SLU7"/>
    <property type="match status" value="1"/>
</dbReference>
<comment type="subunit">
    <text evidence="7">Associated with the spliceosome.</text>
</comment>
<comment type="subcellular location">
    <subcellularLocation>
        <location evidence="1 7">Nucleus</location>
    </subcellularLocation>
</comment>
<evidence type="ECO:0000313" key="10">
    <source>
        <dbReference type="EMBL" id="RZC80249.1"/>
    </source>
</evidence>
<feature type="compositionally biased region" description="Basic and acidic residues" evidence="8">
    <location>
        <begin position="519"/>
        <end position="530"/>
    </location>
</feature>
<dbReference type="Pfam" id="PF11708">
    <property type="entry name" value="Slu7"/>
    <property type="match status" value="1"/>
</dbReference>
<feature type="region of interest" description="Disordered" evidence="8">
    <location>
        <begin position="257"/>
        <end position="289"/>
    </location>
</feature>
<comment type="similarity">
    <text evidence="2 7">Belongs to the SLU7 family.</text>
</comment>
<evidence type="ECO:0000256" key="5">
    <source>
        <dbReference type="ARBA" id="ARBA00023187"/>
    </source>
</evidence>
<dbReference type="Gramene" id="RZC80249">
    <property type="protein sequence ID" value="RZC80249"/>
    <property type="gene ID" value="C5167_042827"/>
</dbReference>
<dbReference type="Proteomes" id="UP000316621">
    <property type="component" value="Chromosome 10"/>
</dbReference>
<evidence type="ECO:0000256" key="7">
    <source>
        <dbReference type="RuleBase" id="RU367071"/>
    </source>
</evidence>
<evidence type="ECO:0000256" key="3">
    <source>
        <dbReference type="ARBA" id="ARBA00022664"/>
    </source>
</evidence>
<name>A0A4Y7L7J0_PAPSO</name>
<evidence type="ECO:0000259" key="9">
    <source>
        <dbReference type="Pfam" id="PF11708"/>
    </source>
</evidence>
<keyword evidence="5 7" id="KW-0508">mRNA splicing</keyword>
<accession>A0A4Y7L7J0</accession>
<reference evidence="10 11" key="1">
    <citation type="journal article" date="2018" name="Science">
        <title>The opium poppy genome and morphinan production.</title>
        <authorList>
            <person name="Guo L."/>
            <person name="Winzer T."/>
            <person name="Yang X."/>
            <person name="Li Y."/>
            <person name="Ning Z."/>
            <person name="He Z."/>
            <person name="Teodor R."/>
            <person name="Lu Y."/>
            <person name="Bowser T.A."/>
            <person name="Graham I.A."/>
            <person name="Ye K."/>
        </authorList>
    </citation>
    <scope>NUCLEOTIDE SEQUENCE [LARGE SCALE GENOMIC DNA]</scope>
    <source>
        <strain evidence="11">cv. HN1</strain>
        <tissue evidence="10">Leaves</tissue>
    </source>
</reference>
<evidence type="ECO:0000313" key="11">
    <source>
        <dbReference type="Proteomes" id="UP000316621"/>
    </source>
</evidence>
<dbReference type="PANTHER" id="PTHR12942:SF2">
    <property type="entry name" value="PRE-MRNA-SPLICING FACTOR SLU7"/>
    <property type="match status" value="1"/>
</dbReference>
<evidence type="ECO:0000256" key="4">
    <source>
        <dbReference type="ARBA" id="ARBA00022728"/>
    </source>
</evidence>
<dbReference type="STRING" id="3469.A0A4Y7L7J0"/>
<organism evidence="10 11">
    <name type="scientific">Papaver somniferum</name>
    <name type="common">Opium poppy</name>
    <dbReference type="NCBI Taxonomy" id="3469"/>
    <lineage>
        <taxon>Eukaryota</taxon>
        <taxon>Viridiplantae</taxon>
        <taxon>Streptophyta</taxon>
        <taxon>Embryophyta</taxon>
        <taxon>Tracheophyta</taxon>
        <taxon>Spermatophyta</taxon>
        <taxon>Magnoliopsida</taxon>
        <taxon>Ranunculales</taxon>
        <taxon>Papaveraceae</taxon>
        <taxon>Papaveroideae</taxon>
        <taxon>Papaver</taxon>
    </lineage>
</organism>
<dbReference type="InterPro" id="IPR039974">
    <property type="entry name" value="Splicing_factor_SLU7"/>
</dbReference>
<feature type="compositionally biased region" description="Basic and acidic residues" evidence="8">
    <location>
        <begin position="260"/>
        <end position="271"/>
    </location>
</feature>
<dbReference type="EMBL" id="CM010724">
    <property type="protein sequence ID" value="RZC80249.1"/>
    <property type="molecule type" value="Genomic_DNA"/>
</dbReference>
<keyword evidence="3 7" id="KW-0507">mRNA processing</keyword>
<dbReference type="AlphaFoldDB" id="A0A4Y7L7J0"/>
<keyword evidence="11" id="KW-1185">Reference proteome</keyword>
<evidence type="ECO:0000256" key="8">
    <source>
        <dbReference type="SAM" id="MobiDB-lite"/>
    </source>
</evidence>